<dbReference type="EMBL" id="CZBP01000001">
    <property type="protein sequence ID" value="CUP58854.1"/>
    <property type="molecule type" value="Genomic_DNA"/>
</dbReference>
<dbReference type="Pfam" id="PF00881">
    <property type="entry name" value="Nitroreductase"/>
    <property type="match status" value="2"/>
</dbReference>
<dbReference type="PANTHER" id="PTHR43673:SF10">
    <property type="entry name" value="NADH DEHYDROGENASE_NAD(P)H NITROREDUCTASE XCC3605-RELATED"/>
    <property type="match status" value="1"/>
</dbReference>
<dbReference type="SUPFAM" id="SSF55469">
    <property type="entry name" value="FMN-dependent nitroreductase-like"/>
    <property type="match status" value="1"/>
</dbReference>
<feature type="domain" description="Nitroreductase" evidence="3">
    <location>
        <begin position="66"/>
        <end position="145"/>
    </location>
</feature>
<dbReference type="InterPro" id="IPR029479">
    <property type="entry name" value="Nitroreductase"/>
</dbReference>
<dbReference type="Gene3D" id="3.40.109.10">
    <property type="entry name" value="NADH Oxidase"/>
    <property type="match status" value="1"/>
</dbReference>
<dbReference type="CDD" id="cd02150">
    <property type="entry name" value="nitroreductase"/>
    <property type="match status" value="1"/>
</dbReference>
<reference evidence="4 5" key="1">
    <citation type="submission" date="2015-09" db="EMBL/GenBank/DDBJ databases">
        <authorList>
            <consortium name="Pathogen Informatics"/>
        </authorList>
    </citation>
    <scope>NUCLEOTIDE SEQUENCE [LARGE SCALE GENOMIC DNA]</scope>
    <source>
        <strain evidence="4 5">2789STDY5834957</strain>
    </source>
</reference>
<organism evidence="4 5">
    <name type="scientific">Blautia obeum</name>
    <dbReference type="NCBI Taxonomy" id="40520"/>
    <lineage>
        <taxon>Bacteria</taxon>
        <taxon>Bacillati</taxon>
        <taxon>Bacillota</taxon>
        <taxon>Clostridia</taxon>
        <taxon>Lachnospirales</taxon>
        <taxon>Lachnospiraceae</taxon>
        <taxon>Blautia</taxon>
    </lineage>
</organism>
<comment type="similarity">
    <text evidence="1">Belongs to the nitroreductase family.</text>
</comment>
<sequence length="166" mass="18899">MNSIFHRISVRKYEDKPVEKEKIMEILKAGMQAPSACNQQPWEFYVVTDKEKIQKLSKVTPYTGCAAGAPAVIVPVYHTEGLVAPSFAQIDMSIAQENIWLETDTLGLGGVWFGIAPVEEHMEKVHRLLDLPENVKVFSMFALGYPAETRSQQDRFYPDRIHFIEK</sequence>
<protein>
    <submittedName>
        <fullName evidence="4">NADPH-flavin oxidoreductase</fullName>
        <ecNumber evidence="4">1.6.99.-</ecNumber>
    </submittedName>
</protein>
<name>A0A174PCU6_9FIRM</name>
<feature type="domain" description="Nitroreductase" evidence="3">
    <location>
        <begin position="6"/>
        <end position="58"/>
    </location>
</feature>
<proteinExistence type="inferred from homology"/>
<evidence type="ECO:0000313" key="4">
    <source>
        <dbReference type="EMBL" id="CUP58854.1"/>
    </source>
</evidence>
<evidence type="ECO:0000256" key="1">
    <source>
        <dbReference type="ARBA" id="ARBA00007118"/>
    </source>
</evidence>
<dbReference type="PANTHER" id="PTHR43673">
    <property type="entry name" value="NAD(P)H NITROREDUCTASE YDGI-RELATED"/>
    <property type="match status" value="1"/>
</dbReference>
<evidence type="ECO:0000259" key="3">
    <source>
        <dbReference type="Pfam" id="PF00881"/>
    </source>
</evidence>
<gene>
    <name evidence="4" type="primary">frp_1</name>
    <name evidence="4" type="ORF">ERS852569_00078</name>
</gene>
<dbReference type="RefSeq" id="WP_055059115.1">
    <property type="nucleotide sequence ID" value="NZ_CZBP01000001.1"/>
</dbReference>
<keyword evidence="2 4" id="KW-0560">Oxidoreductase</keyword>
<evidence type="ECO:0000313" key="5">
    <source>
        <dbReference type="Proteomes" id="UP000095762"/>
    </source>
</evidence>
<accession>A0A174PCU6</accession>
<dbReference type="AlphaFoldDB" id="A0A174PCU6"/>
<evidence type="ECO:0000256" key="2">
    <source>
        <dbReference type="ARBA" id="ARBA00023002"/>
    </source>
</evidence>
<dbReference type="Proteomes" id="UP000095762">
    <property type="component" value="Unassembled WGS sequence"/>
</dbReference>
<dbReference type="EC" id="1.6.99.-" evidence="4"/>
<dbReference type="GO" id="GO:0016491">
    <property type="term" value="F:oxidoreductase activity"/>
    <property type="evidence" value="ECO:0007669"/>
    <property type="project" value="UniProtKB-KW"/>
</dbReference>
<dbReference type="InterPro" id="IPR000415">
    <property type="entry name" value="Nitroreductase-like"/>
</dbReference>